<dbReference type="RefSeq" id="XP_024579882.1">
    <property type="nucleotide sequence ID" value="XM_024729512.1"/>
</dbReference>
<dbReference type="OrthoDB" id="92805at2759"/>
<sequence length="209" mass="24980">MIKVDRQCLTLHLVTHKISMAWHWQQRFDPINVESACQQQIHKIHKSMPFDIWLKEKIRAHQNYRIQERIATDRLRTAAEIDASFRDWLRRKRMIKKQKNADDADTSGSAKPKPYCKPPSLHVNPKLKKGSTRTAEHTSVIESKLRSKHSEFENQQAYNAWLARIRVQDRVRRLQRRDELIKLEQQQREKHRITWRKKLAVCAYSTQAL</sequence>
<evidence type="ECO:0000313" key="3">
    <source>
        <dbReference type="Proteomes" id="UP000054928"/>
    </source>
</evidence>
<evidence type="ECO:0000313" key="2">
    <source>
        <dbReference type="EMBL" id="CEG43513.1"/>
    </source>
</evidence>
<reference evidence="3" key="1">
    <citation type="submission" date="2014-09" db="EMBL/GenBank/DDBJ databases">
        <authorList>
            <person name="Sharma Rahul"/>
            <person name="Thines Marco"/>
        </authorList>
    </citation>
    <scope>NUCLEOTIDE SEQUENCE [LARGE SCALE GENOMIC DNA]</scope>
</reference>
<keyword evidence="3" id="KW-1185">Reference proteome</keyword>
<evidence type="ECO:0000256" key="1">
    <source>
        <dbReference type="SAM" id="MobiDB-lite"/>
    </source>
</evidence>
<dbReference type="OMA" id="TWHWQER"/>
<dbReference type="AlphaFoldDB" id="A0A0P1AQI9"/>
<protein>
    <submittedName>
        <fullName evidence="2">Uncharacterized protein</fullName>
    </submittedName>
</protein>
<organism evidence="2 3">
    <name type="scientific">Plasmopara halstedii</name>
    <name type="common">Downy mildew of sunflower</name>
    <dbReference type="NCBI Taxonomy" id="4781"/>
    <lineage>
        <taxon>Eukaryota</taxon>
        <taxon>Sar</taxon>
        <taxon>Stramenopiles</taxon>
        <taxon>Oomycota</taxon>
        <taxon>Peronosporomycetes</taxon>
        <taxon>Peronosporales</taxon>
        <taxon>Peronosporaceae</taxon>
        <taxon>Plasmopara</taxon>
    </lineage>
</organism>
<dbReference type="EMBL" id="CCYD01000667">
    <property type="protein sequence ID" value="CEG43513.1"/>
    <property type="molecule type" value="Genomic_DNA"/>
</dbReference>
<proteinExistence type="predicted"/>
<dbReference type="GeneID" id="36408761"/>
<accession>A0A0P1AQI9</accession>
<name>A0A0P1AQI9_PLAHL</name>
<dbReference type="Proteomes" id="UP000054928">
    <property type="component" value="Unassembled WGS sequence"/>
</dbReference>
<feature type="region of interest" description="Disordered" evidence="1">
    <location>
        <begin position="97"/>
        <end position="138"/>
    </location>
</feature>